<dbReference type="InterPro" id="IPR039647">
    <property type="entry name" value="EF_hand_pair_protein_CML-like"/>
</dbReference>
<proteinExistence type="predicted"/>
<keyword evidence="1" id="KW-0479">Metal-binding</keyword>
<keyword evidence="7" id="KW-1185">Reference proteome</keyword>
<dbReference type="InterPro" id="IPR002048">
    <property type="entry name" value="EF_hand_dom"/>
</dbReference>
<dbReference type="EMBL" id="JAIWQS010000005">
    <property type="protein sequence ID" value="KAJ8764277.1"/>
    <property type="molecule type" value="Genomic_DNA"/>
</dbReference>
<dbReference type="Pfam" id="PF13499">
    <property type="entry name" value="EF-hand_7"/>
    <property type="match status" value="2"/>
</dbReference>
<evidence type="ECO:0000256" key="1">
    <source>
        <dbReference type="ARBA" id="ARBA00022723"/>
    </source>
</evidence>
<feature type="domain" description="EF-hand" evidence="5">
    <location>
        <begin position="81"/>
        <end position="116"/>
    </location>
</feature>
<dbReference type="GO" id="GO:0005509">
    <property type="term" value="F:calcium ion binding"/>
    <property type="evidence" value="ECO:0007669"/>
    <property type="project" value="InterPro"/>
</dbReference>
<feature type="compositionally biased region" description="Polar residues" evidence="4">
    <location>
        <begin position="13"/>
        <end position="22"/>
    </location>
</feature>
<reference evidence="6 7" key="1">
    <citation type="submission" date="2021-09" db="EMBL/GenBank/DDBJ databases">
        <title>Genomic insights and catalytic innovation underlie evolution of tropane alkaloids biosynthesis.</title>
        <authorList>
            <person name="Wang Y.-J."/>
            <person name="Tian T."/>
            <person name="Huang J.-P."/>
            <person name="Huang S.-X."/>
        </authorList>
    </citation>
    <scope>NUCLEOTIDE SEQUENCE [LARGE SCALE GENOMIC DNA]</scope>
    <source>
        <strain evidence="6">KIB-2018</strain>
        <tissue evidence="6">Leaf</tissue>
    </source>
</reference>
<evidence type="ECO:0000256" key="4">
    <source>
        <dbReference type="SAM" id="MobiDB-lite"/>
    </source>
</evidence>
<feature type="domain" description="EF-hand" evidence="5">
    <location>
        <begin position="45"/>
        <end position="80"/>
    </location>
</feature>
<keyword evidence="3" id="KW-0106">Calcium</keyword>
<dbReference type="FunFam" id="1.10.238.10:FF:000178">
    <property type="entry name" value="Calmodulin-2 A"/>
    <property type="match status" value="1"/>
</dbReference>
<dbReference type="CDD" id="cd00051">
    <property type="entry name" value="EFh"/>
    <property type="match status" value="2"/>
</dbReference>
<dbReference type="GO" id="GO:0043226">
    <property type="term" value="C:organelle"/>
    <property type="evidence" value="ECO:0007669"/>
    <property type="project" value="UniProtKB-ARBA"/>
</dbReference>
<feature type="domain" description="EF-hand" evidence="5">
    <location>
        <begin position="156"/>
        <end position="187"/>
    </location>
</feature>
<name>A0AAV8TBL6_9ROSI</name>
<dbReference type="PANTHER" id="PTHR10891">
    <property type="entry name" value="EF-HAND CALCIUM-BINDING DOMAIN CONTAINING PROTEIN"/>
    <property type="match status" value="1"/>
</dbReference>
<protein>
    <recommendedName>
        <fullName evidence="5">EF-hand domain-containing protein</fullName>
    </recommendedName>
</protein>
<feature type="compositionally biased region" description="Low complexity" evidence="4">
    <location>
        <begin position="23"/>
        <end position="43"/>
    </location>
</feature>
<evidence type="ECO:0000256" key="3">
    <source>
        <dbReference type="ARBA" id="ARBA00022837"/>
    </source>
</evidence>
<dbReference type="AlphaFoldDB" id="A0AAV8TBL6"/>
<dbReference type="Proteomes" id="UP001159364">
    <property type="component" value="Linkage Group LG05"/>
</dbReference>
<evidence type="ECO:0000256" key="2">
    <source>
        <dbReference type="ARBA" id="ARBA00022737"/>
    </source>
</evidence>
<keyword evidence="2" id="KW-0677">Repeat</keyword>
<dbReference type="InterPro" id="IPR011992">
    <property type="entry name" value="EF-hand-dom_pair"/>
</dbReference>
<dbReference type="Gene3D" id="1.10.238.10">
    <property type="entry name" value="EF-hand"/>
    <property type="match status" value="2"/>
</dbReference>
<evidence type="ECO:0000313" key="6">
    <source>
        <dbReference type="EMBL" id="KAJ8764277.1"/>
    </source>
</evidence>
<dbReference type="SUPFAM" id="SSF47473">
    <property type="entry name" value="EF-hand"/>
    <property type="match status" value="1"/>
</dbReference>
<dbReference type="InterPro" id="IPR018247">
    <property type="entry name" value="EF_Hand_1_Ca_BS"/>
</dbReference>
<feature type="region of interest" description="Disordered" evidence="4">
    <location>
        <begin position="1"/>
        <end position="46"/>
    </location>
</feature>
<evidence type="ECO:0000259" key="5">
    <source>
        <dbReference type="PROSITE" id="PS50222"/>
    </source>
</evidence>
<dbReference type="PROSITE" id="PS00018">
    <property type="entry name" value="EF_HAND_1"/>
    <property type="match status" value="3"/>
</dbReference>
<comment type="caution">
    <text evidence="6">The sequence shown here is derived from an EMBL/GenBank/DDBJ whole genome shotgun (WGS) entry which is preliminary data.</text>
</comment>
<dbReference type="SMART" id="SM00054">
    <property type="entry name" value="EFh"/>
    <property type="match status" value="4"/>
</dbReference>
<dbReference type="PROSITE" id="PS50222">
    <property type="entry name" value="EF_HAND_2"/>
    <property type="match status" value="3"/>
</dbReference>
<sequence>MAIDLSACRPSRWFSNRRQQAKSSSTQSSPTSPISPSSSNSRSTKQEDELKQVFRYFDGDGDGKISALELRAYFGSIGEYMSHEDAQTVIGGFDGDGDNLLDFQDFMKLMKREGRDQDEEDDDLKKAFEMFETERGSGRITPKSLQRALHRLGDTKSYDECVTMIECFDTDGNGVLEFYEFHRMMVA</sequence>
<accession>A0AAV8TBL6</accession>
<organism evidence="6 7">
    <name type="scientific">Erythroxylum novogranatense</name>
    <dbReference type="NCBI Taxonomy" id="1862640"/>
    <lineage>
        <taxon>Eukaryota</taxon>
        <taxon>Viridiplantae</taxon>
        <taxon>Streptophyta</taxon>
        <taxon>Embryophyta</taxon>
        <taxon>Tracheophyta</taxon>
        <taxon>Spermatophyta</taxon>
        <taxon>Magnoliopsida</taxon>
        <taxon>eudicotyledons</taxon>
        <taxon>Gunneridae</taxon>
        <taxon>Pentapetalae</taxon>
        <taxon>rosids</taxon>
        <taxon>fabids</taxon>
        <taxon>Malpighiales</taxon>
        <taxon>Erythroxylaceae</taxon>
        <taxon>Erythroxylum</taxon>
    </lineage>
</organism>
<gene>
    <name evidence="6" type="ORF">K2173_006017</name>
</gene>
<evidence type="ECO:0000313" key="7">
    <source>
        <dbReference type="Proteomes" id="UP001159364"/>
    </source>
</evidence>